<gene>
    <name evidence="3" type="ORF">EV192_101266</name>
</gene>
<protein>
    <submittedName>
        <fullName evidence="3">UDP-N-acetylglucosamine 2-epimerase (Non-hydrolysing)</fullName>
    </submittedName>
</protein>
<comment type="similarity">
    <text evidence="1">Belongs to the UDP-N-acetylglucosamine 2-epimerase family.</text>
</comment>
<keyword evidence="1" id="KW-0413">Isomerase</keyword>
<dbReference type="OrthoDB" id="9803238at2"/>
<dbReference type="EMBL" id="SLWS01000001">
    <property type="protein sequence ID" value="TCO64490.1"/>
    <property type="molecule type" value="Genomic_DNA"/>
</dbReference>
<evidence type="ECO:0000313" key="4">
    <source>
        <dbReference type="Proteomes" id="UP000295680"/>
    </source>
</evidence>
<accession>A0A4V2S8P9</accession>
<dbReference type="AlphaFoldDB" id="A0A4V2S8P9"/>
<dbReference type="RefSeq" id="WP_132110275.1">
    <property type="nucleotide sequence ID" value="NZ_SLWS01000001.1"/>
</dbReference>
<dbReference type="PANTHER" id="PTHR43174:SF1">
    <property type="entry name" value="UDP-N-ACETYLGLUCOSAMINE 2-EPIMERASE"/>
    <property type="match status" value="1"/>
</dbReference>
<proteinExistence type="inferred from homology"/>
<name>A0A4V2S8P9_9PSEU</name>
<dbReference type="GO" id="GO:0016853">
    <property type="term" value="F:isomerase activity"/>
    <property type="evidence" value="ECO:0007669"/>
    <property type="project" value="UniProtKB-KW"/>
</dbReference>
<dbReference type="InterPro" id="IPR029767">
    <property type="entry name" value="WecB-like"/>
</dbReference>
<dbReference type="Gene3D" id="3.40.50.2000">
    <property type="entry name" value="Glycogen Phosphorylase B"/>
    <property type="match status" value="2"/>
</dbReference>
<dbReference type="InterPro" id="IPR003331">
    <property type="entry name" value="UDP_GlcNAc_Epimerase_2_dom"/>
</dbReference>
<dbReference type="PANTHER" id="PTHR43174">
    <property type="entry name" value="UDP-N-ACETYLGLUCOSAMINE 2-EPIMERASE"/>
    <property type="match status" value="1"/>
</dbReference>
<sequence>MISFIVGTTAELIKIAPVHHAIAARGTRPQLWFTAQHMDKIAETLADLKLPEPDVWLVPKAKAVHVNRPAQVPGWAATVASTAWSRRAELRDVLTSDGRPPLVMVHGDTFSTPYGSFVGKKVLRARVAHIEAGMRSGSATSPFPEEINRRIATRLTDIHLAPTHREVKNLAHARGIVVDTGANTVIDSVRAAMTADVTMPDLPAEFGLATLHRFELVSREDKFREVLHMLRDASRQTPILYLAGAPERERIENLGLGGVFDDERFLMRPKVRYTEFLPLLTRAKFVVTDSGGLQEECAYLGVPAAIHRERTERHQGLDRNIVLTEMRANKFAAFLADYESLRFPSLMDKYHPTEIIANTLGQLGFC</sequence>
<dbReference type="Pfam" id="PF02350">
    <property type="entry name" value="Epimerase_2"/>
    <property type="match status" value="1"/>
</dbReference>
<organism evidence="3 4">
    <name type="scientific">Actinocrispum wychmicini</name>
    <dbReference type="NCBI Taxonomy" id="1213861"/>
    <lineage>
        <taxon>Bacteria</taxon>
        <taxon>Bacillati</taxon>
        <taxon>Actinomycetota</taxon>
        <taxon>Actinomycetes</taxon>
        <taxon>Pseudonocardiales</taxon>
        <taxon>Pseudonocardiaceae</taxon>
        <taxon>Actinocrispum</taxon>
    </lineage>
</organism>
<reference evidence="3 4" key="1">
    <citation type="submission" date="2019-03" db="EMBL/GenBank/DDBJ databases">
        <title>Genomic Encyclopedia of Type Strains, Phase IV (KMG-IV): sequencing the most valuable type-strain genomes for metagenomic binning, comparative biology and taxonomic classification.</title>
        <authorList>
            <person name="Goeker M."/>
        </authorList>
    </citation>
    <scope>NUCLEOTIDE SEQUENCE [LARGE SCALE GENOMIC DNA]</scope>
    <source>
        <strain evidence="3 4">DSM 45934</strain>
    </source>
</reference>
<evidence type="ECO:0000313" key="3">
    <source>
        <dbReference type="EMBL" id="TCO64490.1"/>
    </source>
</evidence>
<evidence type="ECO:0000256" key="1">
    <source>
        <dbReference type="RuleBase" id="RU003513"/>
    </source>
</evidence>
<feature type="domain" description="UDP-N-acetylglucosamine 2-epimerase" evidence="2">
    <location>
        <begin position="90"/>
        <end position="322"/>
    </location>
</feature>
<comment type="caution">
    <text evidence="3">The sequence shown here is derived from an EMBL/GenBank/DDBJ whole genome shotgun (WGS) entry which is preliminary data.</text>
</comment>
<evidence type="ECO:0000259" key="2">
    <source>
        <dbReference type="Pfam" id="PF02350"/>
    </source>
</evidence>
<dbReference type="Proteomes" id="UP000295680">
    <property type="component" value="Unassembled WGS sequence"/>
</dbReference>
<keyword evidence="4" id="KW-1185">Reference proteome</keyword>
<dbReference type="SUPFAM" id="SSF53756">
    <property type="entry name" value="UDP-Glycosyltransferase/glycogen phosphorylase"/>
    <property type="match status" value="1"/>
</dbReference>